<dbReference type="OrthoDB" id="2356646at2"/>
<dbReference type="Proteomes" id="UP000270468">
    <property type="component" value="Unassembled WGS sequence"/>
</dbReference>
<dbReference type="InterPro" id="IPR027954">
    <property type="entry name" value="Transcobalamin-like_C"/>
</dbReference>
<gene>
    <name evidence="3" type="ORF">FILTAD_01149</name>
</gene>
<proteinExistence type="predicted"/>
<keyword evidence="4" id="KW-1185">Reference proteome</keyword>
<evidence type="ECO:0000259" key="2">
    <source>
        <dbReference type="Pfam" id="PF14478"/>
    </source>
</evidence>
<dbReference type="RefSeq" id="WP_124069568.1">
    <property type="nucleotide sequence ID" value="NZ_CBCRXF010000011.1"/>
</dbReference>
<accession>A0A3P5X3D3</accession>
<dbReference type="Pfam" id="PF14478">
    <property type="entry name" value="DUF4430"/>
    <property type="match status" value="1"/>
</dbReference>
<evidence type="ECO:0000313" key="4">
    <source>
        <dbReference type="Proteomes" id="UP000270468"/>
    </source>
</evidence>
<dbReference type="AlphaFoldDB" id="A0A3P5X3D3"/>
<feature type="domain" description="Transcobalamin-like C-terminal" evidence="2">
    <location>
        <begin position="190"/>
        <end position="266"/>
    </location>
</feature>
<organism evidence="3 4">
    <name type="scientific">Filibacter tadaridae</name>
    <dbReference type="NCBI Taxonomy" id="2483811"/>
    <lineage>
        <taxon>Bacteria</taxon>
        <taxon>Bacillati</taxon>
        <taxon>Bacillota</taxon>
        <taxon>Bacilli</taxon>
        <taxon>Bacillales</taxon>
        <taxon>Caryophanaceae</taxon>
        <taxon>Filibacter</taxon>
    </lineage>
</organism>
<reference evidence="3 4" key="1">
    <citation type="submission" date="2018-11" db="EMBL/GenBank/DDBJ databases">
        <authorList>
            <person name="Criscuolo A."/>
        </authorList>
    </citation>
    <scope>NUCLEOTIDE SEQUENCE [LARGE SCALE GENOMIC DNA]</scope>
    <source>
        <strain evidence="3">ATB-66</strain>
    </source>
</reference>
<dbReference type="PROSITE" id="PS51257">
    <property type="entry name" value="PROKAR_LIPOPROTEIN"/>
    <property type="match status" value="1"/>
</dbReference>
<protein>
    <recommendedName>
        <fullName evidence="2">Transcobalamin-like C-terminal domain-containing protein</fullName>
    </recommendedName>
</protein>
<sequence>MKRISRHLVLTLSVFLMVFIVSGCGSSLQKPTGLENEDQPIAEAVNDESQKAIEDETQDEETMPDATVQEKTRATSEKEATQKPGVDVKSANKTVEKPASDQQSKKPAATTKSPAVVHKPASESAKSTTATQPGAVKPAPTKPSPTKPAEPKPNKPATVPEAKTSKVVYSIVISGSEIPLAPTTMEIKDGDTVLKTLINITKKNKVQMDYRGGQGATAYVEGIDNVYEFDRGQGSGWMYRVNGIFPDRGAGVVKLLDGDRVEWLYTTNLGVDLNANLKPFRR</sequence>
<feature type="compositionally biased region" description="Basic and acidic residues" evidence="1">
    <location>
        <begin position="68"/>
        <end position="81"/>
    </location>
</feature>
<feature type="region of interest" description="Disordered" evidence="1">
    <location>
        <begin position="28"/>
        <end position="161"/>
    </location>
</feature>
<dbReference type="Gene3D" id="2.170.130.30">
    <property type="match status" value="1"/>
</dbReference>
<dbReference type="EMBL" id="UXAV01000031">
    <property type="protein sequence ID" value="VDC25046.1"/>
    <property type="molecule type" value="Genomic_DNA"/>
</dbReference>
<evidence type="ECO:0000313" key="3">
    <source>
        <dbReference type="EMBL" id="VDC25046.1"/>
    </source>
</evidence>
<name>A0A3P5X3D3_9BACL</name>
<evidence type="ECO:0000256" key="1">
    <source>
        <dbReference type="SAM" id="MobiDB-lite"/>
    </source>
</evidence>